<dbReference type="AlphaFoldDB" id="A0A3S3RUY6"/>
<dbReference type="GO" id="GO:0012505">
    <property type="term" value="C:endomembrane system"/>
    <property type="evidence" value="ECO:0007669"/>
    <property type="project" value="TreeGrafter"/>
</dbReference>
<dbReference type="InterPro" id="IPR023631">
    <property type="entry name" value="Amidase_dom"/>
</dbReference>
<dbReference type="EMBL" id="NCKU01004817">
    <property type="protein sequence ID" value="RWS05399.1"/>
    <property type="molecule type" value="Genomic_DNA"/>
</dbReference>
<reference evidence="4 6" key="1">
    <citation type="journal article" date="2018" name="Gigascience">
        <title>Genomes of trombidid mites reveal novel predicted allergens and laterally-transferred genes associated with secondary metabolism.</title>
        <authorList>
            <person name="Dong X."/>
            <person name="Chaisiri K."/>
            <person name="Xia D."/>
            <person name="Armstrong S.D."/>
            <person name="Fang Y."/>
            <person name="Donnelly M.J."/>
            <person name="Kadowaki T."/>
            <person name="McGarry J.W."/>
            <person name="Darby A.C."/>
            <person name="Makepeace B.L."/>
        </authorList>
    </citation>
    <scope>NUCLEOTIDE SEQUENCE [LARGE SCALE GENOMIC DNA]</scope>
    <source>
        <strain evidence="4">UoL-WK</strain>
    </source>
</reference>
<dbReference type="SUPFAM" id="SSF75304">
    <property type="entry name" value="Amidase signature (AS) enzymes"/>
    <property type="match status" value="1"/>
</dbReference>
<comment type="similarity">
    <text evidence="1">Belongs to the amidase family.</text>
</comment>
<dbReference type="OrthoDB" id="6428749at2759"/>
<dbReference type="PANTHER" id="PTHR43372">
    <property type="entry name" value="FATTY-ACID AMIDE HYDROLASE"/>
    <property type="match status" value="1"/>
</dbReference>
<feature type="domain" description="Amidase" evidence="2">
    <location>
        <begin position="5"/>
        <end position="446"/>
    </location>
</feature>
<dbReference type="Proteomes" id="UP000285301">
    <property type="component" value="Unassembled WGS sequence"/>
</dbReference>
<reference evidence="4" key="2">
    <citation type="submission" date="2018-11" db="EMBL/GenBank/DDBJ databases">
        <title>Trombidioid mite genomics.</title>
        <authorList>
            <person name="Dong X."/>
        </authorList>
    </citation>
    <scope>NUCLEOTIDE SEQUENCE</scope>
    <source>
        <strain evidence="4">UoL-WK</strain>
    </source>
</reference>
<evidence type="ECO:0000256" key="1">
    <source>
        <dbReference type="ARBA" id="ARBA00009199"/>
    </source>
</evidence>
<dbReference type="EMBL" id="NCKU01003252">
    <property type="protein sequence ID" value="RWS07879.1"/>
    <property type="molecule type" value="Genomic_DNA"/>
</dbReference>
<dbReference type="Pfam" id="PF01425">
    <property type="entry name" value="Amidase"/>
    <property type="match status" value="1"/>
</dbReference>
<dbReference type="PANTHER" id="PTHR43372:SF4">
    <property type="entry name" value="FATTY-ACID AMIDE HYDROLASE 2"/>
    <property type="match status" value="1"/>
</dbReference>
<proteinExistence type="inferred from homology"/>
<evidence type="ECO:0000313" key="3">
    <source>
        <dbReference type="EMBL" id="RWS05399.1"/>
    </source>
</evidence>
<evidence type="ECO:0000313" key="4">
    <source>
        <dbReference type="EMBL" id="RWS06395.1"/>
    </source>
</evidence>
<comment type="caution">
    <text evidence="4">The sequence shown here is derived from an EMBL/GenBank/DDBJ whole genome shotgun (WGS) entry which is preliminary data.</text>
</comment>
<name>A0A3S3RUY6_9ACAR</name>
<evidence type="ECO:0000313" key="6">
    <source>
        <dbReference type="Proteomes" id="UP000285301"/>
    </source>
</evidence>
<keyword evidence="6" id="KW-1185">Reference proteome</keyword>
<sequence>LKASEVIKAYFQRIEEVNPLINAIVEIRREALREAEMIDKQVEEHISGTPNAKSIPLDDMYLLGVPISVKDAVAVENMVLTNGLCSRKNQIASKNAGVIENLRKAGAIPIASTNVPELLLWYDTDNKLFGRTNNPYDLSRTPGGSSGGEGALISSAGSVVGIGTDIGGSVRIPAAFCGIFGHKPTPGVLSNEGIFPQVKPHMGYLLTPGPMCRYVSDIIPTLKAMAGSKIEKLPKLETSVDLSKIKIYYMFETDIPLKTPLQSSVKVALLKVVSHFRTKFNVKCVEINSEEFNTSLALWTNAVHEASLIPFSHEIADNDTKVNFFIELIKNLFGYSNHTFKTIVVALQTNAHFKNRCDFSFISERIKELTSKFEKLLDEDGVFLYPSHPEVAPKHESTLFKQLNIDHTTLFNVLGVPVTQCPLGLNEEFLPIGLQIASNQFNDHLTIAVASEICNTFGGWISPSPILCN</sequence>
<feature type="non-terminal residue" evidence="4">
    <location>
        <position position="1"/>
    </location>
</feature>
<dbReference type="InterPro" id="IPR036928">
    <property type="entry name" value="AS_sf"/>
</dbReference>
<evidence type="ECO:0000313" key="5">
    <source>
        <dbReference type="EMBL" id="RWS07879.1"/>
    </source>
</evidence>
<evidence type="ECO:0000259" key="2">
    <source>
        <dbReference type="Pfam" id="PF01425"/>
    </source>
</evidence>
<dbReference type="GO" id="GO:0016787">
    <property type="term" value="F:hydrolase activity"/>
    <property type="evidence" value="ECO:0007669"/>
    <property type="project" value="UniProtKB-KW"/>
</dbReference>
<keyword evidence="4" id="KW-0378">Hydrolase</keyword>
<dbReference type="InterPro" id="IPR052739">
    <property type="entry name" value="FAAH2"/>
</dbReference>
<accession>A0A3S3RUY6</accession>
<gene>
    <name evidence="5" type="ORF">B4U79_02465</name>
    <name evidence="4" type="ORF">B4U79_05633</name>
    <name evidence="3" type="ORF">B4U79_10817</name>
</gene>
<protein>
    <submittedName>
        <fullName evidence="4">Fatty-acid amide hydrolase 2-like protein</fullName>
    </submittedName>
</protein>
<dbReference type="STRING" id="1965070.A0A3S3RUY6"/>
<dbReference type="InterPro" id="IPR020556">
    <property type="entry name" value="Amidase_CS"/>
</dbReference>
<dbReference type="Gene3D" id="3.90.1300.10">
    <property type="entry name" value="Amidase signature (AS) domain"/>
    <property type="match status" value="1"/>
</dbReference>
<dbReference type="EMBL" id="NCKU01004138">
    <property type="protein sequence ID" value="RWS06395.1"/>
    <property type="molecule type" value="Genomic_DNA"/>
</dbReference>
<dbReference type="PROSITE" id="PS00571">
    <property type="entry name" value="AMIDASES"/>
    <property type="match status" value="1"/>
</dbReference>
<organism evidence="4 6">
    <name type="scientific">Dinothrombium tinctorium</name>
    <dbReference type="NCBI Taxonomy" id="1965070"/>
    <lineage>
        <taxon>Eukaryota</taxon>
        <taxon>Metazoa</taxon>
        <taxon>Ecdysozoa</taxon>
        <taxon>Arthropoda</taxon>
        <taxon>Chelicerata</taxon>
        <taxon>Arachnida</taxon>
        <taxon>Acari</taxon>
        <taxon>Acariformes</taxon>
        <taxon>Trombidiformes</taxon>
        <taxon>Prostigmata</taxon>
        <taxon>Anystina</taxon>
        <taxon>Parasitengona</taxon>
        <taxon>Trombidioidea</taxon>
        <taxon>Trombidiidae</taxon>
        <taxon>Dinothrombium</taxon>
    </lineage>
</organism>